<feature type="region of interest" description="Disordered" evidence="1">
    <location>
        <begin position="1"/>
        <end position="32"/>
    </location>
</feature>
<feature type="compositionally biased region" description="Basic and acidic residues" evidence="1">
    <location>
        <begin position="20"/>
        <end position="32"/>
    </location>
</feature>
<reference evidence="3" key="1">
    <citation type="submission" date="2016-10" db="EMBL/GenBank/DDBJ databases">
        <authorList>
            <person name="Varghese N."/>
            <person name="Submissions S."/>
        </authorList>
    </citation>
    <scope>NUCLEOTIDE SEQUENCE [LARGE SCALE GENOMIC DNA]</scope>
    <source>
        <strain evidence="3">DSM 100420</strain>
    </source>
</reference>
<accession>A0A1H3IP57</accession>
<gene>
    <name evidence="2" type="ORF">SAMN05444004_10151</name>
</gene>
<sequence>MAASDVGLTGRAAGTYPFRGYEHPHEPRADAL</sequence>
<evidence type="ECO:0000256" key="1">
    <source>
        <dbReference type="SAM" id="MobiDB-lite"/>
    </source>
</evidence>
<proteinExistence type="predicted"/>
<dbReference type="Proteomes" id="UP000198914">
    <property type="component" value="Unassembled WGS sequence"/>
</dbReference>
<keyword evidence="3" id="KW-1185">Reference proteome</keyword>
<protein>
    <submittedName>
        <fullName evidence="2">Uncharacterized protein</fullName>
    </submittedName>
</protein>
<evidence type="ECO:0000313" key="2">
    <source>
        <dbReference type="EMBL" id="SDY28858.1"/>
    </source>
</evidence>
<organism evidence="2 3">
    <name type="scientific">Jannaschia faecimaris</name>
    <dbReference type="NCBI Taxonomy" id="1244108"/>
    <lineage>
        <taxon>Bacteria</taxon>
        <taxon>Pseudomonadati</taxon>
        <taxon>Pseudomonadota</taxon>
        <taxon>Alphaproteobacteria</taxon>
        <taxon>Rhodobacterales</taxon>
        <taxon>Roseobacteraceae</taxon>
        <taxon>Jannaschia</taxon>
    </lineage>
</organism>
<dbReference type="EMBL" id="FNPX01000001">
    <property type="protein sequence ID" value="SDY28858.1"/>
    <property type="molecule type" value="Genomic_DNA"/>
</dbReference>
<name>A0A1H3IP57_9RHOB</name>
<evidence type="ECO:0000313" key="3">
    <source>
        <dbReference type="Proteomes" id="UP000198914"/>
    </source>
</evidence>
<dbReference type="AlphaFoldDB" id="A0A1H3IP57"/>